<dbReference type="PANTHER" id="PTHR43330:SF27">
    <property type="entry name" value="METHIONINE AMINOPEPTIDASE"/>
    <property type="match status" value="1"/>
</dbReference>
<evidence type="ECO:0000256" key="5">
    <source>
        <dbReference type="ARBA" id="ARBA00022801"/>
    </source>
</evidence>
<proteinExistence type="inferred from homology"/>
<dbReference type="CDD" id="cd01086">
    <property type="entry name" value="MetAP1"/>
    <property type="match status" value="1"/>
</dbReference>
<feature type="binding site" evidence="6">
    <location>
        <position position="106"/>
    </location>
    <ligand>
        <name>a divalent metal cation</name>
        <dbReference type="ChEBI" id="CHEBI:60240"/>
        <label>1</label>
    </ligand>
</feature>
<evidence type="ECO:0000256" key="3">
    <source>
        <dbReference type="ARBA" id="ARBA00022670"/>
    </source>
</evidence>
<dbReference type="GO" id="GO:0046872">
    <property type="term" value="F:metal ion binding"/>
    <property type="evidence" value="ECO:0007669"/>
    <property type="project" value="UniProtKB-UniRule"/>
</dbReference>
<dbReference type="NCBIfam" id="TIGR00500">
    <property type="entry name" value="met_pdase_I"/>
    <property type="match status" value="1"/>
</dbReference>
<feature type="binding site" evidence="6">
    <location>
        <position position="95"/>
    </location>
    <ligand>
        <name>a divalent metal cation</name>
        <dbReference type="ChEBI" id="CHEBI:60240"/>
        <label>1</label>
    </ligand>
</feature>
<organism evidence="9">
    <name type="scientific">Fervidobacterium thailandense</name>
    <dbReference type="NCBI Taxonomy" id="1008305"/>
    <lineage>
        <taxon>Bacteria</taxon>
        <taxon>Thermotogati</taxon>
        <taxon>Thermotogota</taxon>
        <taxon>Thermotogae</taxon>
        <taxon>Thermotogales</taxon>
        <taxon>Fervidobacteriaceae</taxon>
        <taxon>Fervidobacterium</taxon>
    </lineage>
</organism>
<feature type="binding site" evidence="6">
    <location>
        <position position="106"/>
    </location>
    <ligand>
        <name>a divalent metal cation</name>
        <dbReference type="ChEBI" id="CHEBI:60240"/>
        <label>2</label>
        <note>catalytic</note>
    </ligand>
</feature>
<dbReference type="Pfam" id="PF00557">
    <property type="entry name" value="Peptidase_M24"/>
    <property type="match status" value="1"/>
</dbReference>
<dbReference type="EMBL" id="DSZY01000038">
    <property type="protein sequence ID" value="HGU41165.1"/>
    <property type="molecule type" value="Genomic_DNA"/>
</dbReference>
<evidence type="ECO:0000313" key="9">
    <source>
        <dbReference type="EMBL" id="HGU41165.1"/>
    </source>
</evidence>
<dbReference type="SUPFAM" id="SSF55920">
    <property type="entry name" value="Creatinase/aminopeptidase"/>
    <property type="match status" value="1"/>
</dbReference>
<dbReference type="Gene3D" id="3.90.230.10">
    <property type="entry name" value="Creatinase/methionine aminopeptidase superfamily"/>
    <property type="match status" value="1"/>
</dbReference>
<dbReference type="AlphaFoldDB" id="A0A7C4CEI4"/>
<reference evidence="9" key="1">
    <citation type="journal article" date="2020" name="mSystems">
        <title>Genome- and Community-Level Interaction Insights into Carbon Utilization and Element Cycling Functions of Hydrothermarchaeota in Hydrothermal Sediment.</title>
        <authorList>
            <person name="Zhou Z."/>
            <person name="Liu Y."/>
            <person name="Xu W."/>
            <person name="Pan J."/>
            <person name="Luo Z.H."/>
            <person name="Li M."/>
        </authorList>
    </citation>
    <scope>NUCLEOTIDE SEQUENCE [LARGE SCALE GENOMIC DNA]</scope>
    <source>
        <strain evidence="9">SpSt-609</strain>
    </source>
</reference>
<feature type="domain" description="Peptidase M24" evidence="8">
    <location>
        <begin position="11"/>
        <end position="240"/>
    </location>
</feature>
<feature type="binding site" evidence="6">
    <location>
        <position position="233"/>
    </location>
    <ligand>
        <name>a divalent metal cation</name>
        <dbReference type="ChEBI" id="CHEBI:60240"/>
        <label>2</label>
        <note>catalytic</note>
    </ligand>
</feature>
<evidence type="ECO:0000256" key="6">
    <source>
        <dbReference type="HAMAP-Rule" id="MF_01974"/>
    </source>
</evidence>
<dbReference type="InterPro" id="IPR000994">
    <property type="entry name" value="Pept_M24"/>
</dbReference>
<comment type="caution">
    <text evidence="9">The sequence shown here is derived from an EMBL/GenBank/DDBJ whole genome shotgun (WGS) entry which is preliminary data.</text>
</comment>
<dbReference type="PANTHER" id="PTHR43330">
    <property type="entry name" value="METHIONINE AMINOPEPTIDASE"/>
    <property type="match status" value="1"/>
</dbReference>
<dbReference type="GO" id="GO:0005829">
    <property type="term" value="C:cytosol"/>
    <property type="evidence" value="ECO:0007669"/>
    <property type="project" value="TreeGrafter"/>
</dbReference>
<evidence type="ECO:0000256" key="1">
    <source>
        <dbReference type="ARBA" id="ARBA00002521"/>
    </source>
</evidence>
<feature type="binding site" evidence="6">
    <location>
        <position position="169"/>
    </location>
    <ligand>
        <name>a divalent metal cation</name>
        <dbReference type="ChEBI" id="CHEBI:60240"/>
        <label>2</label>
        <note>catalytic</note>
    </ligand>
</feature>
<sequence length="250" mass="27500">MIRLKTKEEIEKMRIASQAVATVLLEVSNLIKPGATAFDVELLAERILRELKCKPAFKGYGGYPYITTVSVNNEVIHGFPLKRKVFKEGDIVSVDVGAVYEGYYGDGAWTYIVEKTDDKGQLLVTTTRQALENVISIIKPGIKLGDVSSYIQSYIELRGFGVVRDFVGHGIGKALHEDPQVPNYGKPGTGITLKPGMTLAIEPMVTEGSWHVEILEDGWTVVTVDGSRAAHFEHTIVVTEEGCEVLTKFV</sequence>
<comment type="cofactor">
    <cofactor evidence="6">
        <name>Co(2+)</name>
        <dbReference type="ChEBI" id="CHEBI:48828"/>
    </cofactor>
    <cofactor evidence="6">
        <name>Zn(2+)</name>
        <dbReference type="ChEBI" id="CHEBI:29105"/>
    </cofactor>
    <cofactor evidence="6">
        <name>Mn(2+)</name>
        <dbReference type="ChEBI" id="CHEBI:29035"/>
    </cofactor>
    <cofactor evidence="6">
        <name>Fe(2+)</name>
        <dbReference type="ChEBI" id="CHEBI:29033"/>
    </cofactor>
    <text evidence="6">Binds 2 divalent metal cations per subunit. Has a high-affinity and a low affinity metal-binding site. The true nature of the physiological cofactor is under debate. The enzyme is active with cobalt, zinc, manganese or divalent iron ions. Most likely, methionine aminopeptidases function as mononuclear Fe(2+)-metalloproteases under physiological conditions, and the catalytically relevant metal-binding site has been assigned to the histidine-containing high-affinity site.</text>
</comment>
<feature type="binding site" evidence="6">
    <location>
        <position position="176"/>
    </location>
    <ligand>
        <name>substrate</name>
    </ligand>
</feature>
<keyword evidence="5 6" id="KW-0378">Hydrolase</keyword>
<protein>
    <recommendedName>
        <fullName evidence="6 7">Methionine aminopeptidase</fullName>
        <shortName evidence="6">MAP</shortName>
        <shortName evidence="6">MetAP</shortName>
        <ecNumber evidence="6 7">3.4.11.18</ecNumber>
    </recommendedName>
    <alternativeName>
        <fullName evidence="6">Peptidase M</fullName>
    </alternativeName>
</protein>
<evidence type="ECO:0000256" key="4">
    <source>
        <dbReference type="ARBA" id="ARBA00022723"/>
    </source>
</evidence>
<dbReference type="GO" id="GO:0004239">
    <property type="term" value="F:initiator methionyl aminopeptidase activity"/>
    <property type="evidence" value="ECO:0007669"/>
    <property type="project" value="UniProtKB-UniRule"/>
</dbReference>
<comment type="similarity">
    <text evidence="6">Belongs to the peptidase M24A family. Methionine aminopeptidase type 1 subfamily.</text>
</comment>
<dbReference type="InterPro" id="IPR036005">
    <property type="entry name" value="Creatinase/aminopeptidase-like"/>
</dbReference>
<comment type="function">
    <text evidence="1 6">Removes the N-terminal methionine from nascent proteins. The N-terminal methionine is often cleaved when the second residue in the primary sequence is small and uncharged (Met-Ala-, Cys, Gly, Pro, Ser, Thr, or Val). Requires deformylation of the N(alpha)-formylated initiator methionine before it can be hydrolyzed.</text>
</comment>
<keyword evidence="2 6" id="KW-0031">Aminopeptidase</keyword>
<dbReference type="GO" id="GO:0006508">
    <property type="term" value="P:proteolysis"/>
    <property type="evidence" value="ECO:0007669"/>
    <property type="project" value="UniProtKB-KW"/>
</dbReference>
<name>A0A7C4CEI4_9BACT</name>
<dbReference type="EC" id="3.4.11.18" evidence="6 7"/>
<dbReference type="GO" id="GO:0070006">
    <property type="term" value="F:metalloaminopeptidase activity"/>
    <property type="evidence" value="ECO:0007669"/>
    <property type="project" value="UniProtKB-UniRule"/>
</dbReference>
<keyword evidence="4 6" id="KW-0479">Metal-binding</keyword>
<dbReference type="InterPro" id="IPR002467">
    <property type="entry name" value="Pept_M24A_MAP1"/>
</dbReference>
<comment type="subunit">
    <text evidence="6">Monomer.</text>
</comment>
<evidence type="ECO:0000256" key="2">
    <source>
        <dbReference type="ARBA" id="ARBA00022438"/>
    </source>
</evidence>
<evidence type="ECO:0000259" key="8">
    <source>
        <dbReference type="Pfam" id="PF00557"/>
    </source>
</evidence>
<feature type="binding site" evidence="6">
    <location>
        <position position="233"/>
    </location>
    <ligand>
        <name>a divalent metal cation</name>
        <dbReference type="ChEBI" id="CHEBI:60240"/>
        <label>1</label>
    </ligand>
</feature>
<dbReference type="PROSITE" id="PS00680">
    <property type="entry name" value="MAP_1"/>
    <property type="match status" value="1"/>
</dbReference>
<dbReference type="InterPro" id="IPR001714">
    <property type="entry name" value="Pept_M24_MAP"/>
</dbReference>
<dbReference type="HAMAP" id="MF_01974">
    <property type="entry name" value="MetAP_1"/>
    <property type="match status" value="1"/>
</dbReference>
<accession>A0A7C4CEI4</accession>
<gene>
    <name evidence="6 9" type="primary">map</name>
    <name evidence="9" type="ORF">ENT77_08225</name>
</gene>
<dbReference type="PRINTS" id="PR00599">
    <property type="entry name" value="MAPEPTIDASE"/>
</dbReference>
<feature type="binding site" evidence="6">
    <location>
        <position position="202"/>
    </location>
    <ligand>
        <name>a divalent metal cation</name>
        <dbReference type="ChEBI" id="CHEBI:60240"/>
        <label>2</label>
        <note>catalytic</note>
    </ligand>
</feature>
<evidence type="ECO:0000256" key="7">
    <source>
        <dbReference type="RuleBase" id="RU003653"/>
    </source>
</evidence>
<comment type="catalytic activity">
    <reaction evidence="6 7">
        <text>Release of N-terminal amino acids, preferentially methionine, from peptides and arylamides.</text>
        <dbReference type="EC" id="3.4.11.18"/>
    </reaction>
</comment>
<keyword evidence="3 6" id="KW-0645">Protease</keyword>
<feature type="binding site" evidence="6">
    <location>
        <position position="77"/>
    </location>
    <ligand>
        <name>substrate</name>
    </ligand>
</feature>